<dbReference type="Proteomes" id="UP000009282">
    <property type="component" value="Chromosome"/>
</dbReference>
<keyword evidence="1" id="KW-0472">Membrane</keyword>
<dbReference type="STRING" id="1085623.GNIT_2487"/>
<evidence type="ECO:0000256" key="1">
    <source>
        <dbReference type="SAM" id="Phobius"/>
    </source>
</evidence>
<dbReference type="AlphaFoldDB" id="G4QM13"/>
<keyword evidence="3" id="KW-1185">Reference proteome</keyword>
<keyword evidence="1" id="KW-1133">Transmembrane helix</keyword>
<sequence length="39" mass="4284">MTDDAIKINAIVFIMLFFISHIISKLIISITGLNACDST</sequence>
<protein>
    <submittedName>
        <fullName evidence="2">Uncharacterized protein</fullName>
    </submittedName>
</protein>
<proteinExistence type="predicted"/>
<gene>
    <name evidence="2" type="ordered locus">GNIT_2487</name>
</gene>
<name>G4QM13_GLANF</name>
<dbReference type="EMBL" id="CP003060">
    <property type="protein sequence ID" value="AEP30584.1"/>
    <property type="molecule type" value="Genomic_DNA"/>
</dbReference>
<dbReference type="KEGG" id="gni:GNIT_2487"/>
<evidence type="ECO:0000313" key="2">
    <source>
        <dbReference type="EMBL" id="AEP30584.1"/>
    </source>
</evidence>
<feature type="transmembrane region" description="Helical" evidence="1">
    <location>
        <begin position="6"/>
        <end position="23"/>
    </location>
</feature>
<evidence type="ECO:0000313" key="3">
    <source>
        <dbReference type="Proteomes" id="UP000009282"/>
    </source>
</evidence>
<reference evidence="2 3" key="1">
    <citation type="journal article" date="2011" name="J. Bacteriol.">
        <title>Complete genome sequence of seawater bacterium Glaciecola nitratireducens FR1064T.</title>
        <authorList>
            <person name="Bian F."/>
            <person name="Qin Q.L."/>
            <person name="Xie B.B."/>
            <person name="Shu Y.L."/>
            <person name="Zhang X.Y."/>
            <person name="Yu Y."/>
            <person name="Chen B."/>
            <person name="Chen X.L."/>
            <person name="Zhou B.C."/>
            <person name="Zhang Y.Z."/>
        </authorList>
    </citation>
    <scope>NUCLEOTIDE SEQUENCE [LARGE SCALE GENOMIC DNA]</scope>
    <source>
        <strain evidence="3">JCM 12485 / KCTC 12276 / FR1064</strain>
    </source>
</reference>
<accession>G4QM13</accession>
<dbReference type="HOGENOM" id="CLU_3310442_0_0_6"/>
<keyword evidence="1" id="KW-0812">Transmembrane</keyword>
<organism evidence="2 3">
    <name type="scientific">Glaciecola nitratireducens (strain JCM 12485 / KCTC 12276 / FR1064)</name>
    <dbReference type="NCBI Taxonomy" id="1085623"/>
    <lineage>
        <taxon>Bacteria</taxon>
        <taxon>Pseudomonadati</taxon>
        <taxon>Pseudomonadota</taxon>
        <taxon>Gammaproteobacteria</taxon>
        <taxon>Alteromonadales</taxon>
        <taxon>Alteromonadaceae</taxon>
        <taxon>Brumicola</taxon>
    </lineage>
</organism>